<dbReference type="FunFam" id="3.30.470.20:FF:000015">
    <property type="entry name" value="Phosphoribosylaminoimidazole-succinocarboxamide synthase"/>
    <property type="match status" value="1"/>
</dbReference>
<dbReference type="GO" id="GO:0005737">
    <property type="term" value="C:cytoplasm"/>
    <property type="evidence" value="ECO:0007669"/>
    <property type="project" value="TreeGrafter"/>
</dbReference>
<dbReference type="CDD" id="cd01414">
    <property type="entry name" value="SAICAR_synt_Sc"/>
    <property type="match status" value="1"/>
</dbReference>
<comment type="pathway">
    <text evidence="1">Purine metabolism; IMP biosynthesis via de novo pathway; 5-amino-1-(5-phospho-D-ribosyl)imidazole-4-carboxamide from 5-amino-1-(5-phospho-D-ribosyl)imidazole-4-carboxylate: step 1/2.</text>
</comment>
<evidence type="ECO:0000256" key="2">
    <source>
        <dbReference type="ARBA" id="ARBA00010190"/>
    </source>
</evidence>
<dbReference type="Gene3D" id="3.30.470.20">
    <property type="entry name" value="ATP-grasp fold, B domain"/>
    <property type="match status" value="1"/>
</dbReference>
<organism evidence="10 11">
    <name type="scientific">Geodia barretti</name>
    <name type="common">Barrett's horny sponge</name>
    <dbReference type="NCBI Taxonomy" id="519541"/>
    <lineage>
        <taxon>Eukaryota</taxon>
        <taxon>Metazoa</taxon>
        <taxon>Porifera</taxon>
        <taxon>Demospongiae</taxon>
        <taxon>Heteroscleromorpha</taxon>
        <taxon>Tetractinellida</taxon>
        <taxon>Astrophorina</taxon>
        <taxon>Geodiidae</taxon>
        <taxon>Geodia</taxon>
    </lineage>
</organism>
<evidence type="ECO:0000256" key="7">
    <source>
        <dbReference type="ARBA" id="ARBA00022840"/>
    </source>
</evidence>
<dbReference type="EMBL" id="CASHTH010001687">
    <property type="protein sequence ID" value="CAI8018387.1"/>
    <property type="molecule type" value="Genomic_DNA"/>
</dbReference>
<evidence type="ECO:0000256" key="6">
    <source>
        <dbReference type="ARBA" id="ARBA00022755"/>
    </source>
</evidence>
<feature type="domain" description="SAICAR synthetase/ADE2 N-terminal" evidence="9">
    <location>
        <begin position="2"/>
        <end position="251"/>
    </location>
</feature>
<dbReference type="GO" id="GO:0005524">
    <property type="term" value="F:ATP binding"/>
    <property type="evidence" value="ECO:0007669"/>
    <property type="project" value="UniProtKB-KW"/>
</dbReference>
<sequence>MHRGKVRDTYQLTDDLLLMVATDRISAFDVVLPNGIPDKGAALNRMSSFWFGLTDHIVPNHLVSLADAPAAAGYAEDGVGRQAMIVKKAERIDIECIVRGYITGSAWGEYRRQGTVSGKAMPTGLVEGDRFPEPLFTPTTKAEEGHDENMTDAEVVEMVGPETAQRLADISTAVYLHAHDYAKDRGIVLADTKMEFGFLNGELILIDELLTPDSSRFWDAEGYSPGKSQPSYDKQFVRDWLTAQGWNQEPPAPELPDDIVQQTAELYRQAYERLTGDAL</sequence>
<protein>
    <recommendedName>
        <fullName evidence="3">phosphoribosylaminoimidazolesuccinocarboxamide synthase</fullName>
        <ecNumber evidence="3">6.3.2.6</ecNumber>
    </recommendedName>
    <alternativeName>
        <fullName evidence="8">SAICAR synthetase</fullName>
    </alternativeName>
</protein>
<reference evidence="10" key="1">
    <citation type="submission" date="2023-03" db="EMBL/GenBank/DDBJ databases">
        <authorList>
            <person name="Steffen K."/>
            <person name="Cardenas P."/>
        </authorList>
    </citation>
    <scope>NUCLEOTIDE SEQUENCE</scope>
</reference>
<evidence type="ECO:0000256" key="4">
    <source>
        <dbReference type="ARBA" id="ARBA00022598"/>
    </source>
</evidence>
<dbReference type="PANTHER" id="PTHR43700:SF1">
    <property type="entry name" value="PHOSPHORIBOSYLAMINOIMIDAZOLE-SUCCINOCARBOXAMIDE SYNTHASE"/>
    <property type="match status" value="1"/>
</dbReference>
<keyword evidence="7" id="KW-0067">ATP-binding</keyword>
<evidence type="ECO:0000313" key="10">
    <source>
        <dbReference type="EMBL" id="CAI8018387.1"/>
    </source>
</evidence>
<dbReference type="EC" id="6.3.2.6" evidence="3"/>
<evidence type="ECO:0000256" key="1">
    <source>
        <dbReference type="ARBA" id="ARBA00004672"/>
    </source>
</evidence>
<dbReference type="SUPFAM" id="SSF56104">
    <property type="entry name" value="SAICAR synthase-like"/>
    <property type="match status" value="1"/>
</dbReference>
<comment type="caution">
    <text evidence="10">The sequence shown here is derived from an EMBL/GenBank/DDBJ whole genome shotgun (WGS) entry which is preliminary data.</text>
</comment>
<keyword evidence="5" id="KW-0547">Nucleotide-binding</keyword>
<accession>A0AA35WLK5</accession>
<dbReference type="InterPro" id="IPR028923">
    <property type="entry name" value="SAICAR_synt/ADE2_N"/>
</dbReference>
<dbReference type="InterPro" id="IPR001636">
    <property type="entry name" value="SAICAR_synth"/>
</dbReference>
<keyword evidence="6" id="KW-0658">Purine biosynthesis</keyword>
<dbReference type="HAMAP" id="MF_00137">
    <property type="entry name" value="SAICAR_synth"/>
    <property type="match status" value="1"/>
</dbReference>
<dbReference type="NCBIfam" id="NF010568">
    <property type="entry name" value="PRK13961.1"/>
    <property type="match status" value="1"/>
</dbReference>
<evidence type="ECO:0000256" key="8">
    <source>
        <dbReference type="ARBA" id="ARBA00030409"/>
    </source>
</evidence>
<dbReference type="Pfam" id="PF01259">
    <property type="entry name" value="SAICAR_synt"/>
    <property type="match status" value="1"/>
</dbReference>
<dbReference type="AlphaFoldDB" id="A0AA35WLK5"/>
<proteinExistence type="inferred from homology"/>
<name>A0AA35WLK5_GEOBA</name>
<evidence type="ECO:0000313" key="11">
    <source>
        <dbReference type="Proteomes" id="UP001174909"/>
    </source>
</evidence>
<evidence type="ECO:0000256" key="3">
    <source>
        <dbReference type="ARBA" id="ARBA00012217"/>
    </source>
</evidence>
<dbReference type="NCBIfam" id="TIGR00081">
    <property type="entry name" value="purC"/>
    <property type="match status" value="1"/>
</dbReference>
<keyword evidence="11" id="KW-1185">Reference proteome</keyword>
<comment type="similarity">
    <text evidence="2">Belongs to the SAICAR synthetase family.</text>
</comment>
<dbReference type="Proteomes" id="UP001174909">
    <property type="component" value="Unassembled WGS sequence"/>
</dbReference>
<dbReference type="GO" id="GO:0006189">
    <property type="term" value="P:'de novo' IMP biosynthetic process"/>
    <property type="evidence" value="ECO:0007669"/>
    <property type="project" value="TreeGrafter"/>
</dbReference>
<dbReference type="PANTHER" id="PTHR43700">
    <property type="entry name" value="PHOSPHORIBOSYLAMINOIMIDAZOLE-SUCCINOCARBOXAMIDE SYNTHASE"/>
    <property type="match status" value="1"/>
</dbReference>
<evidence type="ECO:0000256" key="5">
    <source>
        <dbReference type="ARBA" id="ARBA00022741"/>
    </source>
</evidence>
<gene>
    <name evidence="10" type="ORF">GBAR_LOCUS11150</name>
</gene>
<evidence type="ECO:0000259" key="9">
    <source>
        <dbReference type="Pfam" id="PF01259"/>
    </source>
</evidence>
<dbReference type="GO" id="GO:0004639">
    <property type="term" value="F:phosphoribosylaminoimidazolesuccinocarboxamide synthase activity"/>
    <property type="evidence" value="ECO:0007669"/>
    <property type="project" value="UniProtKB-EC"/>
</dbReference>
<keyword evidence="4" id="KW-0436">Ligase</keyword>
<dbReference type="Gene3D" id="3.30.200.20">
    <property type="entry name" value="Phosphorylase Kinase, domain 1"/>
    <property type="match status" value="1"/>
</dbReference>